<keyword evidence="2" id="KW-1185">Reference proteome</keyword>
<proteinExistence type="predicted"/>
<accession>A0AAW1TLR9</accession>
<dbReference type="Proteomes" id="UP001431783">
    <property type="component" value="Unassembled WGS sequence"/>
</dbReference>
<protein>
    <submittedName>
        <fullName evidence="1">Uncharacterized protein</fullName>
    </submittedName>
</protein>
<gene>
    <name evidence="1" type="ORF">WA026_014117</name>
</gene>
<dbReference type="EMBL" id="JARQZJ010000007">
    <property type="protein sequence ID" value="KAK9871669.1"/>
    <property type="molecule type" value="Genomic_DNA"/>
</dbReference>
<reference evidence="1 2" key="1">
    <citation type="submission" date="2023-03" db="EMBL/GenBank/DDBJ databases">
        <title>Genome insight into feeding habits of ladybird beetles.</title>
        <authorList>
            <person name="Li H.-S."/>
            <person name="Huang Y.-H."/>
            <person name="Pang H."/>
        </authorList>
    </citation>
    <scope>NUCLEOTIDE SEQUENCE [LARGE SCALE GENOMIC DNA]</scope>
    <source>
        <strain evidence="1">SYSU_2023b</strain>
        <tissue evidence="1">Whole body</tissue>
    </source>
</reference>
<organism evidence="1 2">
    <name type="scientific">Henosepilachna vigintioctopunctata</name>
    <dbReference type="NCBI Taxonomy" id="420089"/>
    <lineage>
        <taxon>Eukaryota</taxon>
        <taxon>Metazoa</taxon>
        <taxon>Ecdysozoa</taxon>
        <taxon>Arthropoda</taxon>
        <taxon>Hexapoda</taxon>
        <taxon>Insecta</taxon>
        <taxon>Pterygota</taxon>
        <taxon>Neoptera</taxon>
        <taxon>Endopterygota</taxon>
        <taxon>Coleoptera</taxon>
        <taxon>Polyphaga</taxon>
        <taxon>Cucujiformia</taxon>
        <taxon>Coccinelloidea</taxon>
        <taxon>Coccinellidae</taxon>
        <taxon>Epilachninae</taxon>
        <taxon>Epilachnini</taxon>
        <taxon>Henosepilachna</taxon>
    </lineage>
</organism>
<comment type="caution">
    <text evidence="1">The sequence shown here is derived from an EMBL/GenBank/DDBJ whole genome shotgun (WGS) entry which is preliminary data.</text>
</comment>
<name>A0AAW1TLR9_9CUCU</name>
<evidence type="ECO:0000313" key="1">
    <source>
        <dbReference type="EMBL" id="KAK9871669.1"/>
    </source>
</evidence>
<sequence length="287" mass="33211">MDNSWSSNPFPALQYSPDDYSVYQNASTIQNNHITVPSYMPPPMFTNFSVPPPNYWPTPSSTISNSNYLPQAVGENYYKTIESTVGNSNACKEPYYYNKVFSDRDYEAKSQPHVHNEIANCRESKDCNGSYYKKWSDKKSKYQTSYRRSCEYPHKSYLVGTANIISKTENRPRSPYSKLNKRDIQNPKSHLKDVGDTSVRENMWKNKISSIDEMESKKPSFYKHQDNEIENQIWTRSTPADLYYERDENYAKIKLLYHPWSHNTKSGLFVSVSSLSSVAEHVSLDSG</sequence>
<evidence type="ECO:0000313" key="2">
    <source>
        <dbReference type="Proteomes" id="UP001431783"/>
    </source>
</evidence>
<dbReference type="AlphaFoldDB" id="A0AAW1TLR9"/>